<evidence type="ECO:0000256" key="5">
    <source>
        <dbReference type="ARBA" id="ARBA00012755"/>
    </source>
</evidence>
<dbReference type="Gene3D" id="2.60.40.1180">
    <property type="entry name" value="Golgi alpha-mannosidase II"/>
    <property type="match status" value="1"/>
</dbReference>
<keyword evidence="6" id="KW-0964">Secreted</keyword>
<feature type="chain" id="PRO_5040837880" description="Alpha-galactosidase" evidence="13">
    <location>
        <begin position="16"/>
        <end position="491"/>
    </location>
</feature>
<organism evidence="15 16">
    <name type="scientific">Penicillium cataractarum</name>
    <dbReference type="NCBI Taxonomy" id="2100454"/>
    <lineage>
        <taxon>Eukaryota</taxon>
        <taxon>Fungi</taxon>
        <taxon>Dikarya</taxon>
        <taxon>Ascomycota</taxon>
        <taxon>Pezizomycotina</taxon>
        <taxon>Eurotiomycetes</taxon>
        <taxon>Eurotiomycetidae</taxon>
        <taxon>Eurotiales</taxon>
        <taxon>Aspergillaceae</taxon>
        <taxon>Penicillium</taxon>
    </lineage>
</organism>
<keyword evidence="11 12" id="KW-0326">Glycosidase</keyword>
<evidence type="ECO:0000256" key="10">
    <source>
        <dbReference type="ARBA" id="ARBA00023180"/>
    </source>
</evidence>
<evidence type="ECO:0000256" key="2">
    <source>
        <dbReference type="ARBA" id="ARBA00003969"/>
    </source>
</evidence>
<dbReference type="InterPro" id="IPR013785">
    <property type="entry name" value="Aldolase_TIM"/>
</dbReference>
<evidence type="ECO:0000313" key="15">
    <source>
        <dbReference type="EMBL" id="KAJ5367995.1"/>
    </source>
</evidence>
<evidence type="ECO:0000256" key="3">
    <source>
        <dbReference type="ARBA" id="ARBA00004613"/>
    </source>
</evidence>
<comment type="caution">
    <text evidence="15">The sequence shown here is derived from an EMBL/GenBank/DDBJ whole genome shotgun (WGS) entry which is preliminary data.</text>
</comment>
<dbReference type="GO" id="GO:0005576">
    <property type="term" value="C:extracellular region"/>
    <property type="evidence" value="ECO:0007669"/>
    <property type="project" value="UniProtKB-SubCell"/>
</dbReference>
<dbReference type="InterPro" id="IPR017853">
    <property type="entry name" value="GH"/>
</dbReference>
<dbReference type="Proteomes" id="UP001147782">
    <property type="component" value="Unassembled WGS sequence"/>
</dbReference>
<dbReference type="RefSeq" id="XP_056552737.1">
    <property type="nucleotide sequence ID" value="XM_056700674.1"/>
</dbReference>
<dbReference type="AlphaFoldDB" id="A0A9W9RYH7"/>
<dbReference type="PANTHER" id="PTHR11452">
    <property type="entry name" value="ALPHA-GALACTOSIDASE/ALPHA-N-ACETYLGALACTOSAMINIDASE"/>
    <property type="match status" value="1"/>
</dbReference>
<dbReference type="InterPro" id="IPR041233">
    <property type="entry name" value="Melibiase_C"/>
</dbReference>
<evidence type="ECO:0000256" key="13">
    <source>
        <dbReference type="SAM" id="SignalP"/>
    </source>
</evidence>
<evidence type="ECO:0000256" key="11">
    <source>
        <dbReference type="ARBA" id="ARBA00023295"/>
    </source>
</evidence>
<comment type="function">
    <text evidence="2">Hydrolyzes a variety of simple alpha-D-galactoside as well as more complex molecules such as oligosaccharides and polysaccharides.</text>
</comment>
<comment type="catalytic activity">
    <reaction evidence="1 12">
        <text>Hydrolysis of terminal, non-reducing alpha-D-galactose residues in alpha-D-galactosides, including galactose oligosaccharides, galactomannans and galactolipids.</text>
        <dbReference type="EC" id="3.2.1.22"/>
    </reaction>
</comment>
<gene>
    <name evidence="15" type="ORF">N7496_007755</name>
</gene>
<keyword evidence="8 12" id="KW-0378">Hydrolase</keyword>
<dbReference type="FunFam" id="3.20.20.70:FF:000202">
    <property type="entry name" value="Alpha-galactosidase"/>
    <property type="match status" value="1"/>
</dbReference>
<dbReference type="CDD" id="cd14792">
    <property type="entry name" value="GH27"/>
    <property type="match status" value="1"/>
</dbReference>
<dbReference type="InterPro" id="IPR000111">
    <property type="entry name" value="Glyco_hydro_27/36_CS"/>
</dbReference>
<name>A0A9W9RYH7_9EURO</name>
<keyword evidence="9 12" id="KW-1015">Disulfide bond</keyword>
<dbReference type="PRINTS" id="PR00740">
    <property type="entry name" value="GLHYDRLASE27"/>
</dbReference>
<keyword evidence="10" id="KW-0325">Glycoprotein</keyword>
<dbReference type="GO" id="GO:0004557">
    <property type="term" value="F:alpha-galactosidase activity"/>
    <property type="evidence" value="ECO:0007669"/>
    <property type="project" value="UniProtKB-EC"/>
</dbReference>
<dbReference type="EC" id="3.2.1.22" evidence="5 12"/>
<keyword evidence="7 13" id="KW-0732">Signal</keyword>
<keyword evidence="16" id="KW-1185">Reference proteome</keyword>
<feature type="signal peptide" evidence="13">
    <location>
        <begin position="1"/>
        <end position="15"/>
    </location>
</feature>
<dbReference type="PRINTS" id="PR00748">
    <property type="entry name" value="MELIBIASE"/>
</dbReference>
<dbReference type="InterPro" id="IPR002241">
    <property type="entry name" value="Glyco_hydro_27"/>
</dbReference>
<reference evidence="15" key="2">
    <citation type="journal article" date="2023" name="IMA Fungus">
        <title>Comparative genomic study of the Penicillium genus elucidates a diverse pangenome and 15 lateral gene transfer events.</title>
        <authorList>
            <person name="Petersen C."/>
            <person name="Sorensen T."/>
            <person name="Nielsen M.R."/>
            <person name="Sondergaard T.E."/>
            <person name="Sorensen J.L."/>
            <person name="Fitzpatrick D.A."/>
            <person name="Frisvad J.C."/>
            <person name="Nielsen K.L."/>
        </authorList>
    </citation>
    <scope>NUCLEOTIDE SEQUENCE</scope>
    <source>
        <strain evidence="15">IBT 29864</strain>
    </source>
</reference>
<dbReference type="SUPFAM" id="SSF51445">
    <property type="entry name" value="(Trans)glycosidases"/>
    <property type="match status" value="1"/>
</dbReference>
<evidence type="ECO:0000256" key="6">
    <source>
        <dbReference type="ARBA" id="ARBA00022525"/>
    </source>
</evidence>
<accession>A0A9W9RYH7</accession>
<evidence type="ECO:0000256" key="4">
    <source>
        <dbReference type="ARBA" id="ARBA00009743"/>
    </source>
</evidence>
<dbReference type="InterPro" id="IPR013780">
    <property type="entry name" value="Glyco_hydro_b"/>
</dbReference>
<comment type="similarity">
    <text evidence="4 12">Belongs to the glycosyl hydrolase 27 family.</text>
</comment>
<feature type="domain" description="Alpha galactosidase C-terminal" evidence="14">
    <location>
        <begin position="349"/>
        <end position="414"/>
    </location>
</feature>
<evidence type="ECO:0000256" key="1">
    <source>
        <dbReference type="ARBA" id="ARBA00001255"/>
    </source>
</evidence>
<dbReference type="GeneID" id="81439853"/>
<comment type="subcellular location">
    <subcellularLocation>
        <location evidence="3">Secreted</location>
    </subcellularLocation>
</comment>
<dbReference type="GO" id="GO:0005995">
    <property type="term" value="P:melibiose catabolic process"/>
    <property type="evidence" value="ECO:0007669"/>
    <property type="project" value="UniProtKB-ARBA"/>
</dbReference>
<reference evidence="15" key="1">
    <citation type="submission" date="2022-11" db="EMBL/GenBank/DDBJ databases">
        <authorList>
            <person name="Petersen C."/>
        </authorList>
    </citation>
    <scope>NUCLEOTIDE SEQUENCE</scope>
    <source>
        <strain evidence="15">IBT 29864</strain>
    </source>
</reference>
<dbReference type="Pfam" id="PF17801">
    <property type="entry name" value="Melibiase_C"/>
    <property type="match status" value="1"/>
</dbReference>
<proteinExistence type="inferred from homology"/>
<evidence type="ECO:0000256" key="8">
    <source>
        <dbReference type="ARBA" id="ARBA00022801"/>
    </source>
</evidence>
<evidence type="ECO:0000256" key="7">
    <source>
        <dbReference type="ARBA" id="ARBA00022729"/>
    </source>
</evidence>
<dbReference type="EMBL" id="JAPZBS010000007">
    <property type="protein sequence ID" value="KAJ5367995.1"/>
    <property type="molecule type" value="Genomic_DNA"/>
</dbReference>
<dbReference type="OrthoDB" id="5795902at2759"/>
<protein>
    <recommendedName>
        <fullName evidence="5 12">Alpha-galactosidase</fullName>
        <ecNumber evidence="5 12">3.2.1.22</ecNumber>
    </recommendedName>
    <alternativeName>
        <fullName evidence="12">Melibiase</fullName>
    </alternativeName>
</protein>
<sequence length="491" mass="53734">MRVTVFFLAIGLATALDNGLARTPQLGWNTWNSFACSMNETVILDAAKRIVELGFKDLGYNYVVLDDCWSAGRNSSGYLVPDSQKFPNGIADVADKIHDMGLKIGIYSSAGTMTCARYAGSLGYEDKDAAVWASWGIDYLKYDNCYNQGEEGTPKLSYDRYNAMGKALNSTGRPILYSLCNWGSDGPWNFAPTIANSWRTSGDLTNVWNREDVNCPCAELDGLDCKLPGYHCSVMNVVNKAVYYPSKAYAGAWNDLDMLREFPIRVMNYRVFVTDRERTEVGNGGLTEDEAISHFSLWAALKSPLLMTNVMTKIDAPTLSILQNTAVLAVSQDPQGSSAVRIWRYYVDDGEIQMYSGPLSGGDQLVLLLNGGTKARDMNATLNDIFWENGPDGTASQAKSSWDVYDLWAGRMSNATANAIIQDGENATRPINMTAEGGASKVYSQVPLPTSKALMGSKISTVKPGGSVSAHVKPHGVAMFRLREIKTNDEL</sequence>
<dbReference type="PANTHER" id="PTHR11452:SF75">
    <property type="entry name" value="ALPHA-GALACTOSIDASE MEL1"/>
    <property type="match status" value="1"/>
</dbReference>
<dbReference type="SUPFAM" id="SSF51011">
    <property type="entry name" value="Glycosyl hydrolase domain"/>
    <property type="match status" value="1"/>
</dbReference>
<dbReference type="Gene3D" id="3.20.20.70">
    <property type="entry name" value="Aldolase class I"/>
    <property type="match status" value="1"/>
</dbReference>
<evidence type="ECO:0000256" key="12">
    <source>
        <dbReference type="RuleBase" id="RU361168"/>
    </source>
</evidence>
<evidence type="ECO:0000259" key="14">
    <source>
        <dbReference type="Pfam" id="PF17801"/>
    </source>
</evidence>
<evidence type="ECO:0000256" key="9">
    <source>
        <dbReference type="ARBA" id="ARBA00023157"/>
    </source>
</evidence>
<dbReference type="Pfam" id="PF16499">
    <property type="entry name" value="Melibiase_2"/>
    <property type="match status" value="2"/>
</dbReference>
<evidence type="ECO:0000313" key="16">
    <source>
        <dbReference type="Proteomes" id="UP001147782"/>
    </source>
</evidence>
<dbReference type="InterPro" id="IPR006215">
    <property type="entry name" value="Glyco_hydro_melibiase"/>
</dbReference>
<dbReference type="PROSITE" id="PS00512">
    <property type="entry name" value="ALPHA_GALACTOSIDASE"/>
    <property type="match status" value="1"/>
</dbReference>